<feature type="domain" description="CHK kinase-like" evidence="1">
    <location>
        <begin position="196"/>
        <end position="359"/>
    </location>
</feature>
<evidence type="ECO:0000313" key="3">
    <source>
        <dbReference type="Proteomes" id="UP001175271"/>
    </source>
</evidence>
<dbReference type="InterPro" id="IPR015897">
    <property type="entry name" value="CHK_kinase-like"/>
</dbReference>
<organism evidence="2 3">
    <name type="scientific">Steinernema hermaphroditum</name>
    <dbReference type="NCBI Taxonomy" id="289476"/>
    <lineage>
        <taxon>Eukaryota</taxon>
        <taxon>Metazoa</taxon>
        <taxon>Ecdysozoa</taxon>
        <taxon>Nematoda</taxon>
        <taxon>Chromadorea</taxon>
        <taxon>Rhabditida</taxon>
        <taxon>Tylenchina</taxon>
        <taxon>Panagrolaimomorpha</taxon>
        <taxon>Strongyloidoidea</taxon>
        <taxon>Steinernematidae</taxon>
        <taxon>Steinernema</taxon>
    </lineage>
</organism>
<dbReference type="AlphaFoldDB" id="A0AA39M447"/>
<dbReference type="PANTHER" id="PTHR23020">
    <property type="entry name" value="UNCHARACTERIZED NUCLEAR HORMONE RECEPTOR-RELATED"/>
    <property type="match status" value="1"/>
</dbReference>
<sequence>MSSPCVLSPIEADLIASDGLNPENRLSDTPFSVRWLLDALSSDEKFAGLRTEAKIENIETTYISKGNALASKVYKVAIKFVSIEDCYEVILKVPGVEAFNEMAGEGEGPVTLEFITNAHNVECDFYNNYAPHLDIPVVKVFKAVKMAPEKNRGALLMESLIDKAEMLYITTGCNREQASHIRKVVLIVKTSFQTFNLAKHLASFYKHFLCLPKEQWVGKYTDNVICSFANEDIHAVHVENFPKMRPGVFDRAYEIFKDYAFDHDFYRYTMTDVYKDVGLPLVLSHGDLHSGNMMWKLNSDGSVSNELAAIIDWQMIHEGCITNDIARFMCVCLDGEVRRECEYKVLQFMYDRIVELMKADGKKVDFTYEQMKKGYQANIVGEAPVIMIMVPLLFGNEEKWSAEEKPVKCAERDRMLLRGQYTLDDAIEYLKEIPNPKYRLT</sequence>
<dbReference type="PANTHER" id="PTHR23020:SF41">
    <property type="entry name" value="AMINOGLYCOSIDE PHOSPHOTRANSFERASE DOMAIN-CONTAINING PROTEIN"/>
    <property type="match status" value="1"/>
</dbReference>
<dbReference type="Gene3D" id="3.90.1200.10">
    <property type="match status" value="1"/>
</dbReference>
<dbReference type="InterPro" id="IPR052961">
    <property type="entry name" value="Oxido-Kinase-like_Enzymes"/>
</dbReference>
<comment type="caution">
    <text evidence="2">The sequence shown here is derived from an EMBL/GenBank/DDBJ whole genome shotgun (WGS) entry which is preliminary data.</text>
</comment>
<evidence type="ECO:0000313" key="2">
    <source>
        <dbReference type="EMBL" id="KAK0420946.1"/>
    </source>
</evidence>
<evidence type="ECO:0000259" key="1">
    <source>
        <dbReference type="SMART" id="SM00587"/>
    </source>
</evidence>
<dbReference type="InterPro" id="IPR012877">
    <property type="entry name" value="Dhs-27"/>
</dbReference>
<dbReference type="Proteomes" id="UP001175271">
    <property type="component" value="Unassembled WGS sequence"/>
</dbReference>
<proteinExistence type="predicted"/>
<reference evidence="2" key="1">
    <citation type="submission" date="2023-06" db="EMBL/GenBank/DDBJ databases">
        <title>Genomic analysis of the entomopathogenic nematode Steinernema hermaphroditum.</title>
        <authorList>
            <person name="Schwarz E.M."/>
            <person name="Heppert J.K."/>
            <person name="Baniya A."/>
            <person name="Schwartz H.T."/>
            <person name="Tan C.-H."/>
            <person name="Antoshechkin I."/>
            <person name="Sternberg P.W."/>
            <person name="Goodrich-Blair H."/>
            <person name="Dillman A.R."/>
        </authorList>
    </citation>
    <scope>NUCLEOTIDE SEQUENCE</scope>
    <source>
        <strain evidence="2">PS9179</strain>
        <tissue evidence="2">Whole animal</tissue>
    </source>
</reference>
<dbReference type="SMART" id="SM00587">
    <property type="entry name" value="CHK"/>
    <property type="match status" value="1"/>
</dbReference>
<dbReference type="SUPFAM" id="SSF56112">
    <property type="entry name" value="Protein kinase-like (PK-like)"/>
    <property type="match status" value="1"/>
</dbReference>
<gene>
    <name evidence="2" type="ORF">QR680_014983</name>
</gene>
<dbReference type="EMBL" id="JAUCMV010000002">
    <property type="protein sequence ID" value="KAK0420946.1"/>
    <property type="molecule type" value="Genomic_DNA"/>
</dbReference>
<name>A0AA39M447_9BILA</name>
<protein>
    <recommendedName>
        <fullName evidence="1">CHK kinase-like domain-containing protein</fullName>
    </recommendedName>
</protein>
<dbReference type="InterPro" id="IPR011009">
    <property type="entry name" value="Kinase-like_dom_sf"/>
</dbReference>
<accession>A0AA39M447</accession>
<keyword evidence="3" id="KW-1185">Reference proteome</keyword>
<dbReference type="Pfam" id="PF07914">
    <property type="entry name" value="DUF1679"/>
    <property type="match status" value="1"/>
</dbReference>